<dbReference type="Proteomes" id="UP000823405">
    <property type="component" value="Unassembled WGS sequence"/>
</dbReference>
<accession>A0A9P6UDD5</accession>
<comment type="caution">
    <text evidence="1">The sequence shown here is derived from an EMBL/GenBank/DDBJ whole genome shotgun (WGS) entry which is preliminary data.</text>
</comment>
<keyword evidence="2" id="KW-1185">Reference proteome</keyword>
<protein>
    <submittedName>
        <fullName evidence="1">Uncharacterized protein</fullName>
    </submittedName>
</protein>
<evidence type="ECO:0000313" key="1">
    <source>
        <dbReference type="EMBL" id="KAG0282479.1"/>
    </source>
</evidence>
<name>A0A9P6UDD5_9FUNG</name>
<proteinExistence type="predicted"/>
<reference evidence="1" key="1">
    <citation type="journal article" date="2020" name="Fungal Divers.">
        <title>Resolving the Mortierellaceae phylogeny through synthesis of multi-gene phylogenetics and phylogenomics.</title>
        <authorList>
            <person name="Vandepol N."/>
            <person name="Liber J."/>
            <person name="Desiro A."/>
            <person name="Na H."/>
            <person name="Kennedy M."/>
            <person name="Barry K."/>
            <person name="Grigoriev I.V."/>
            <person name="Miller A.N."/>
            <person name="O'Donnell K."/>
            <person name="Stajich J.E."/>
            <person name="Bonito G."/>
        </authorList>
    </citation>
    <scope>NUCLEOTIDE SEQUENCE</scope>
    <source>
        <strain evidence="1">NVP60</strain>
    </source>
</reference>
<sequence length="56" mass="6503">LRILETTTALTIALEVRVRACPRSGAIARERHMRSAMRIRITTTTGMTWRMTWRMA</sequence>
<gene>
    <name evidence="1" type="ORF">BGZ97_008967</name>
</gene>
<feature type="non-terminal residue" evidence="1">
    <location>
        <position position="1"/>
    </location>
</feature>
<dbReference type="AlphaFoldDB" id="A0A9P6UDD5"/>
<dbReference type="EMBL" id="JAAAIN010004196">
    <property type="protein sequence ID" value="KAG0282479.1"/>
    <property type="molecule type" value="Genomic_DNA"/>
</dbReference>
<feature type="non-terminal residue" evidence="1">
    <location>
        <position position="56"/>
    </location>
</feature>
<evidence type="ECO:0000313" key="2">
    <source>
        <dbReference type="Proteomes" id="UP000823405"/>
    </source>
</evidence>
<organism evidence="1 2">
    <name type="scientific">Linnemannia gamsii</name>
    <dbReference type="NCBI Taxonomy" id="64522"/>
    <lineage>
        <taxon>Eukaryota</taxon>
        <taxon>Fungi</taxon>
        <taxon>Fungi incertae sedis</taxon>
        <taxon>Mucoromycota</taxon>
        <taxon>Mortierellomycotina</taxon>
        <taxon>Mortierellomycetes</taxon>
        <taxon>Mortierellales</taxon>
        <taxon>Mortierellaceae</taxon>
        <taxon>Linnemannia</taxon>
    </lineage>
</organism>